<evidence type="ECO:0008006" key="3">
    <source>
        <dbReference type="Google" id="ProtNLM"/>
    </source>
</evidence>
<reference evidence="1" key="1">
    <citation type="submission" date="2021-01" db="EMBL/GenBank/DDBJ databases">
        <authorList>
            <person name="Zahm M."/>
            <person name="Roques C."/>
            <person name="Cabau C."/>
            <person name="Klopp C."/>
            <person name="Donnadieu C."/>
            <person name="Jouanno E."/>
            <person name="Lampietro C."/>
            <person name="Louis A."/>
            <person name="Herpin A."/>
            <person name="Echchiki A."/>
            <person name="Berthelot C."/>
            <person name="Parey E."/>
            <person name="Roest-Crollius H."/>
            <person name="Braasch I."/>
            <person name="Postlethwait J."/>
            <person name="Bobe J."/>
            <person name="Montfort J."/>
            <person name="Bouchez O."/>
            <person name="Begum T."/>
            <person name="Mejri S."/>
            <person name="Adams A."/>
            <person name="Chen W.-J."/>
            <person name="Guiguen Y."/>
        </authorList>
    </citation>
    <scope>NUCLEOTIDE SEQUENCE</scope>
    <source>
        <strain evidence="1">YG-15Mar2019-1</strain>
        <tissue evidence="1">Brain</tissue>
    </source>
</reference>
<name>A0A9D3PM68_MEGAT</name>
<gene>
    <name evidence="1" type="ORF">MATL_G00180850</name>
</gene>
<sequence length="145" mass="16955">MSHTSCCQNHLSLAHLQNVPLAYLKSIEDSYKKNFLPQISKEAELLAYDSVQVQDIERMVEDIEYLKFEKGPWVDQDDVSLHYLRMLAQDKQRVVDLTCIARFLPEVTIGAHEYDKAYYDYRSLPGKMFAPGYNRDVGDKYVWLK</sequence>
<dbReference type="AlphaFoldDB" id="A0A9D3PM68"/>
<dbReference type="EMBL" id="JAFDVH010000015">
    <property type="protein sequence ID" value="KAG7463822.1"/>
    <property type="molecule type" value="Genomic_DNA"/>
</dbReference>
<evidence type="ECO:0000313" key="2">
    <source>
        <dbReference type="Proteomes" id="UP001046870"/>
    </source>
</evidence>
<organism evidence="1 2">
    <name type="scientific">Megalops atlanticus</name>
    <name type="common">Tarpon</name>
    <name type="synonym">Clupea gigantea</name>
    <dbReference type="NCBI Taxonomy" id="7932"/>
    <lineage>
        <taxon>Eukaryota</taxon>
        <taxon>Metazoa</taxon>
        <taxon>Chordata</taxon>
        <taxon>Craniata</taxon>
        <taxon>Vertebrata</taxon>
        <taxon>Euteleostomi</taxon>
        <taxon>Actinopterygii</taxon>
        <taxon>Neopterygii</taxon>
        <taxon>Teleostei</taxon>
        <taxon>Elopiformes</taxon>
        <taxon>Megalopidae</taxon>
        <taxon>Megalops</taxon>
    </lineage>
</organism>
<evidence type="ECO:0000313" key="1">
    <source>
        <dbReference type="EMBL" id="KAG7463822.1"/>
    </source>
</evidence>
<comment type="caution">
    <text evidence="1">The sequence shown here is derived from an EMBL/GenBank/DDBJ whole genome shotgun (WGS) entry which is preliminary data.</text>
</comment>
<accession>A0A9D3PM68</accession>
<dbReference type="OrthoDB" id="17400at2759"/>
<protein>
    <recommendedName>
        <fullName evidence="3">NADH dehydrogenase [ubiquinone] 1 alpha subcomplex subunit 10, mitochondrial</fullName>
    </recommendedName>
</protein>
<proteinExistence type="predicted"/>
<keyword evidence="2" id="KW-1185">Reference proteome</keyword>
<dbReference type="Proteomes" id="UP001046870">
    <property type="component" value="Chromosome 15"/>
</dbReference>